<dbReference type="InterPro" id="IPR013249">
    <property type="entry name" value="RNA_pol_sigma70_r4_t2"/>
</dbReference>
<dbReference type="RefSeq" id="WP_221300701.1">
    <property type="nucleotide sequence ID" value="NZ_JACHCE010000002.1"/>
</dbReference>
<dbReference type="InterPro" id="IPR013324">
    <property type="entry name" value="RNA_pol_sigma_r3/r4-like"/>
</dbReference>
<evidence type="ECO:0000313" key="7">
    <source>
        <dbReference type="Proteomes" id="UP000537204"/>
    </source>
</evidence>
<feature type="domain" description="RNA polymerase sigma factor 70 region 4 type 2" evidence="5">
    <location>
        <begin position="119"/>
        <end position="167"/>
    </location>
</feature>
<evidence type="ECO:0000259" key="5">
    <source>
        <dbReference type="Pfam" id="PF08281"/>
    </source>
</evidence>
<evidence type="ECO:0000256" key="3">
    <source>
        <dbReference type="ARBA" id="ARBA00023082"/>
    </source>
</evidence>
<comment type="caution">
    <text evidence="6">The sequence shown here is derived from an EMBL/GenBank/DDBJ whole genome shotgun (WGS) entry which is preliminary data.</text>
</comment>
<dbReference type="InterPro" id="IPR013325">
    <property type="entry name" value="RNA_pol_sigma_r2"/>
</dbReference>
<dbReference type="GO" id="GO:0006352">
    <property type="term" value="P:DNA-templated transcription initiation"/>
    <property type="evidence" value="ECO:0007669"/>
    <property type="project" value="InterPro"/>
</dbReference>
<keyword evidence="4" id="KW-0804">Transcription</keyword>
<dbReference type="Proteomes" id="UP000537204">
    <property type="component" value="Unassembled WGS sequence"/>
</dbReference>
<proteinExistence type="inferred from homology"/>
<evidence type="ECO:0000256" key="2">
    <source>
        <dbReference type="ARBA" id="ARBA00023015"/>
    </source>
</evidence>
<comment type="similarity">
    <text evidence="1">Belongs to the sigma-70 factor family. ECF subfamily.</text>
</comment>
<reference evidence="6 7" key="1">
    <citation type="submission" date="2020-08" db="EMBL/GenBank/DDBJ databases">
        <title>Genomic Encyclopedia of Type Strains, Phase IV (KMG-V): Genome sequencing to study the core and pangenomes of soil and plant-associated prokaryotes.</title>
        <authorList>
            <person name="Whitman W."/>
        </authorList>
    </citation>
    <scope>NUCLEOTIDE SEQUENCE [LARGE SCALE GENOMIC DNA]</scope>
    <source>
        <strain evidence="6 7">S3M1</strain>
    </source>
</reference>
<dbReference type="Gene3D" id="1.10.10.10">
    <property type="entry name" value="Winged helix-like DNA-binding domain superfamily/Winged helix DNA-binding domain"/>
    <property type="match status" value="1"/>
</dbReference>
<protein>
    <submittedName>
        <fullName evidence="6">RNA polymerase sigma-70 factor (ECF subfamily)</fullName>
    </submittedName>
</protein>
<dbReference type="InterPro" id="IPR036388">
    <property type="entry name" value="WH-like_DNA-bd_sf"/>
</dbReference>
<evidence type="ECO:0000256" key="4">
    <source>
        <dbReference type="ARBA" id="ARBA00023163"/>
    </source>
</evidence>
<dbReference type="SUPFAM" id="SSF88946">
    <property type="entry name" value="Sigma2 domain of RNA polymerase sigma factors"/>
    <property type="match status" value="1"/>
</dbReference>
<dbReference type="GO" id="GO:0003677">
    <property type="term" value="F:DNA binding"/>
    <property type="evidence" value="ECO:0007669"/>
    <property type="project" value="InterPro"/>
</dbReference>
<gene>
    <name evidence="6" type="ORF">HDE68_001890</name>
</gene>
<dbReference type="PANTHER" id="PTHR43133:SF46">
    <property type="entry name" value="RNA POLYMERASE SIGMA-70 FACTOR ECF SUBFAMILY"/>
    <property type="match status" value="1"/>
</dbReference>
<keyword evidence="2" id="KW-0805">Transcription regulation</keyword>
<dbReference type="Pfam" id="PF08281">
    <property type="entry name" value="Sigma70_r4_2"/>
    <property type="match status" value="1"/>
</dbReference>
<organism evidence="6 7">
    <name type="scientific">Pedobacter cryoconitis</name>
    <dbReference type="NCBI Taxonomy" id="188932"/>
    <lineage>
        <taxon>Bacteria</taxon>
        <taxon>Pseudomonadati</taxon>
        <taxon>Bacteroidota</taxon>
        <taxon>Sphingobacteriia</taxon>
        <taxon>Sphingobacteriales</taxon>
        <taxon>Sphingobacteriaceae</taxon>
        <taxon>Pedobacter</taxon>
    </lineage>
</organism>
<dbReference type="GO" id="GO:0016987">
    <property type="term" value="F:sigma factor activity"/>
    <property type="evidence" value="ECO:0007669"/>
    <property type="project" value="UniProtKB-KW"/>
</dbReference>
<sequence>MADIKSIDSLTSISIDKKNFEWIYNLYWEKVYAVCYNSIRETEPAKEMVQDIFKSLWERRENLELEKTEHYLVRCAKFKSFEYIRNKISREKHMDLKMQDCKMSTNCTEEHILFNNLKEKVSTIVEKLPCQCKRVYKMSREEGLGNKEIASSLLISERAVEYHIHKATNMLKLSLASYAI</sequence>
<keyword evidence="3" id="KW-0731">Sigma factor</keyword>
<evidence type="ECO:0000313" key="6">
    <source>
        <dbReference type="EMBL" id="MBB5636002.1"/>
    </source>
</evidence>
<dbReference type="InterPro" id="IPR014284">
    <property type="entry name" value="RNA_pol_sigma-70_dom"/>
</dbReference>
<name>A0A7W8ZLC4_9SPHI</name>
<dbReference type="AlphaFoldDB" id="A0A7W8ZLC4"/>
<accession>A0A7W8ZLC4</accession>
<evidence type="ECO:0000256" key="1">
    <source>
        <dbReference type="ARBA" id="ARBA00010641"/>
    </source>
</evidence>
<dbReference type="Gene3D" id="1.10.1740.10">
    <property type="match status" value="1"/>
</dbReference>
<dbReference type="NCBIfam" id="TIGR02937">
    <property type="entry name" value="sigma70-ECF"/>
    <property type="match status" value="1"/>
</dbReference>
<dbReference type="SUPFAM" id="SSF88659">
    <property type="entry name" value="Sigma3 and sigma4 domains of RNA polymerase sigma factors"/>
    <property type="match status" value="1"/>
</dbReference>
<dbReference type="InterPro" id="IPR039425">
    <property type="entry name" value="RNA_pol_sigma-70-like"/>
</dbReference>
<dbReference type="PANTHER" id="PTHR43133">
    <property type="entry name" value="RNA POLYMERASE ECF-TYPE SIGMA FACTO"/>
    <property type="match status" value="1"/>
</dbReference>
<dbReference type="EMBL" id="JACHCE010000002">
    <property type="protein sequence ID" value="MBB5636002.1"/>
    <property type="molecule type" value="Genomic_DNA"/>
</dbReference>